<evidence type="ECO:0000256" key="1">
    <source>
        <dbReference type="SAM" id="MobiDB-lite"/>
    </source>
</evidence>
<dbReference type="AlphaFoldDB" id="V6TIZ0"/>
<comment type="caution">
    <text evidence="2">The sequence shown here is derived from an EMBL/GenBank/DDBJ whole genome shotgun (WGS) entry which is preliminary data.</text>
</comment>
<dbReference type="EMBL" id="AHGT01000010">
    <property type="protein sequence ID" value="ESU38711.1"/>
    <property type="molecule type" value="Genomic_DNA"/>
</dbReference>
<sequence length="345" mass="38172">MGRSKSLLITMPEPLDVQSDIAALQTVEDGRPSVSIAPVAALEELSAVLISLGLQGLDSVGTLVHSLHPQYATHQLTPVFVAKLKVLVEAFDKDSVNQELEKKDIIRIADLLAKYNYLVTESWNGGEFAGIYAALMPILPPLTATSVIMHANKKEDTQCAYYNCPSLWALFLLLEDSEEPGRKTSGIPPKELFSCFTLFHAHSRCSVAHAVIATFRFLLIYAEIPGIKIILPADPTKRSNRAIDVMKNKCALMYAYILNTVDRSALKSASKNASGDMPDSLAEYIEVLMCQLRARYKQLFSISLLKDHKPIRPARPITRNNRGGSRFNKNKDALGNRPQYNQSDA</sequence>
<proteinExistence type="predicted"/>
<evidence type="ECO:0000313" key="3">
    <source>
        <dbReference type="Proteomes" id="UP000018320"/>
    </source>
</evidence>
<reference evidence="2 3" key="2">
    <citation type="journal article" date="2013" name="Genome Biol. Evol.">
        <title>Genome sequencing of Giardia lamblia genotypes A2 and B isolates (DH and GS) and comparative analysis with the genomes of genotypes A1 and E (WB and Pig).</title>
        <authorList>
            <person name="Adam R.D."/>
            <person name="Dahlstrom E.W."/>
            <person name="Martens C.A."/>
            <person name="Bruno D.P."/>
            <person name="Barbian K.D."/>
            <person name="Ricklefs S.M."/>
            <person name="Hernandez M.M."/>
            <person name="Narla N.P."/>
            <person name="Patel R.B."/>
            <person name="Porcella S.F."/>
            <person name="Nash T.E."/>
        </authorList>
    </citation>
    <scope>NUCLEOTIDE SEQUENCE [LARGE SCALE GENOMIC DNA]</scope>
    <source>
        <strain evidence="2 3">DH</strain>
    </source>
</reference>
<organism evidence="2 3">
    <name type="scientific">Giardia intestinalis</name>
    <name type="common">Giardia lamblia</name>
    <dbReference type="NCBI Taxonomy" id="5741"/>
    <lineage>
        <taxon>Eukaryota</taxon>
        <taxon>Metamonada</taxon>
        <taxon>Diplomonadida</taxon>
        <taxon>Hexamitidae</taxon>
        <taxon>Giardiinae</taxon>
        <taxon>Giardia</taxon>
    </lineage>
</organism>
<dbReference type="VEuPathDB" id="GiardiaDB:QR46_2170"/>
<dbReference type="VEuPathDB" id="GiardiaDB:DHA2_150037"/>
<evidence type="ECO:0000313" key="2">
    <source>
        <dbReference type="EMBL" id="ESU38711.1"/>
    </source>
</evidence>
<dbReference type="VEuPathDB" id="GiardiaDB:GL50803_008704"/>
<accession>V6TIZ0</accession>
<dbReference type="Proteomes" id="UP000018320">
    <property type="component" value="Unassembled WGS sequence"/>
</dbReference>
<protein>
    <submittedName>
        <fullName evidence="2">Uncharacterized protein</fullName>
    </submittedName>
</protein>
<feature type="region of interest" description="Disordered" evidence="1">
    <location>
        <begin position="313"/>
        <end position="345"/>
    </location>
</feature>
<name>V6TIZ0_GIAIN</name>
<dbReference type="VEuPathDB" id="GiardiaDB:GL50581_3656"/>
<reference evidence="3" key="1">
    <citation type="submission" date="2012-02" db="EMBL/GenBank/DDBJ databases">
        <title>Genome sequencing of Giardia lamblia Genotypes A2 and B isolates (DH and GS) and comparative analysis with the genomes of Genotypes A1 and E (WB and Pig).</title>
        <authorList>
            <person name="Adam R."/>
            <person name="Dahlstrom E."/>
            <person name="Martens C."/>
            <person name="Bruno D."/>
            <person name="Barbian K."/>
            <person name="Porcella S.F."/>
            <person name="Nash T."/>
        </authorList>
    </citation>
    <scope>NUCLEOTIDE SEQUENCE</scope>
    <source>
        <strain evidence="3">DH</strain>
    </source>
</reference>
<gene>
    <name evidence="2" type="ORF">DHA2_150037</name>
</gene>